<comment type="caution">
    <text evidence="7">Lacks conserved residue(s) required for the propagation of feature annotation.</text>
</comment>
<dbReference type="InterPro" id="IPR025454">
    <property type="entry name" value="DUF4275"/>
</dbReference>
<evidence type="ECO:0000256" key="4">
    <source>
        <dbReference type="ARBA" id="ARBA00022679"/>
    </source>
</evidence>
<dbReference type="PROSITE" id="PS51625">
    <property type="entry name" value="SAM_MT_TRMB"/>
    <property type="match status" value="1"/>
</dbReference>
<feature type="binding site" evidence="7">
    <location>
        <position position="96"/>
    </location>
    <ligand>
        <name>S-adenosyl-L-methionine</name>
        <dbReference type="ChEBI" id="CHEBI:59789"/>
    </ligand>
</feature>
<comment type="catalytic activity">
    <reaction evidence="1 7">
        <text>guanosine(46) in tRNA + S-adenosyl-L-methionine = N(7)-methylguanosine(46) in tRNA + S-adenosyl-L-homocysteine</text>
        <dbReference type="Rhea" id="RHEA:42708"/>
        <dbReference type="Rhea" id="RHEA-COMP:10188"/>
        <dbReference type="Rhea" id="RHEA-COMP:10189"/>
        <dbReference type="ChEBI" id="CHEBI:57856"/>
        <dbReference type="ChEBI" id="CHEBI:59789"/>
        <dbReference type="ChEBI" id="CHEBI:74269"/>
        <dbReference type="ChEBI" id="CHEBI:74480"/>
        <dbReference type="EC" id="2.1.1.33"/>
    </reaction>
</comment>
<comment type="pathway">
    <text evidence="7">tRNA modification; N(7)-methylguanine-tRNA biosynthesis.</text>
</comment>
<dbReference type="EMBL" id="DWZJ01000035">
    <property type="protein sequence ID" value="HJB12976.1"/>
    <property type="molecule type" value="Genomic_DNA"/>
</dbReference>
<dbReference type="Proteomes" id="UP000823824">
    <property type="component" value="Unassembled WGS sequence"/>
</dbReference>
<dbReference type="Pfam" id="PF02390">
    <property type="entry name" value="Methyltransf_4"/>
    <property type="match status" value="1"/>
</dbReference>
<dbReference type="HAMAP" id="MF_01057">
    <property type="entry name" value="tRNA_methyltr_TrmB"/>
    <property type="match status" value="1"/>
</dbReference>
<evidence type="ECO:0000256" key="3">
    <source>
        <dbReference type="ARBA" id="ARBA00022603"/>
    </source>
</evidence>
<reference evidence="8" key="1">
    <citation type="journal article" date="2021" name="PeerJ">
        <title>Extensive microbial diversity within the chicken gut microbiome revealed by metagenomics and culture.</title>
        <authorList>
            <person name="Gilroy R."/>
            <person name="Ravi A."/>
            <person name="Getino M."/>
            <person name="Pursley I."/>
            <person name="Horton D.L."/>
            <person name="Alikhan N.F."/>
            <person name="Baker D."/>
            <person name="Gharbi K."/>
            <person name="Hall N."/>
            <person name="Watson M."/>
            <person name="Adriaenssens E.M."/>
            <person name="Foster-Nyarko E."/>
            <person name="Jarju S."/>
            <person name="Secka A."/>
            <person name="Antonio M."/>
            <person name="Oren A."/>
            <person name="Chaudhuri R.R."/>
            <person name="La Ragione R."/>
            <person name="Hildebrand F."/>
            <person name="Pallen M.J."/>
        </authorList>
    </citation>
    <scope>NUCLEOTIDE SEQUENCE</scope>
    <source>
        <strain evidence="8">ChiBcec18-1249</strain>
    </source>
</reference>
<dbReference type="Pfam" id="PF14101">
    <property type="entry name" value="DUF4275"/>
    <property type="match status" value="1"/>
</dbReference>
<dbReference type="GO" id="GO:0008176">
    <property type="term" value="F:tRNA (guanine(46)-N7)-methyltransferase activity"/>
    <property type="evidence" value="ECO:0007669"/>
    <property type="project" value="UniProtKB-UniRule"/>
</dbReference>
<dbReference type="SUPFAM" id="SSF53335">
    <property type="entry name" value="S-adenosyl-L-methionine-dependent methyltransferases"/>
    <property type="match status" value="1"/>
</dbReference>
<dbReference type="Gene3D" id="3.40.50.150">
    <property type="entry name" value="Vaccinia Virus protein VP39"/>
    <property type="match status" value="1"/>
</dbReference>
<feature type="binding site" evidence="7">
    <location>
        <position position="69"/>
    </location>
    <ligand>
        <name>S-adenosyl-L-methionine</name>
        <dbReference type="ChEBI" id="CHEBI:59789"/>
    </ligand>
</feature>
<name>A0A9D2LIQ0_9FIRM</name>
<organism evidence="8 9">
    <name type="scientific">Candidatus Oscillibacter excrementigallinarum</name>
    <dbReference type="NCBI Taxonomy" id="2838716"/>
    <lineage>
        <taxon>Bacteria</taxon>
        <taxon>Bacillati</taxon>
        <taxon>Bacillota</taxon>
        <taxon>Clostridia</taxon>
        <taxon>Eubacteriales</taxon>
        <taxon>Oscillospiraceae</taxon>
        <taxon>Oscillibacter</taxon>
    </lineage>
</organism>
<comment type="function">
    <text evidence="2 7">Catalyzes the formation of N(7)-methylguanine at position 46 (m7G46) in tRNA.</text>
</comment>
<reference evidence="8" key="2">
    <citation type="submission" date="2021-04" db="EMBL/GenBank/DDBJ databases">
        <authorList>
            <person name="Gilroy R."/>
        </authorList>
    </citation>
    <scope>NUCLEOTIDE SEQUENCE</scope>
    <source>
        <strain evidence="8">ChiBcec18-1249</strain>
    </source>
</reference>
<evidence type="ECO:0000256" key="7">
    <source>
        <dbReference type="HAMAP-Rule" id="MF_01057"/>
    </source>
</evidence>
<keyword evidence="3 7" id="KW-0489">Methyltransferase</keyword>
<evidence type="ECO:0000256" key="2">
    <source>
        <dbReference type="ARBA" id="ARBA00003015"/>
    </source>
</evidence>
<evidence type="ECO:0000313" key="9">
    <source>
        <dbReference type="Proteomes" id="UP000823824"/>
    </source>
</evidence>
<dbReference type="NCBIfam" id="TIGR00091">
    <property type="entry name" value="tRNA (guanosine(46)-N7)-methyltransferase TrmB"/>
    <property type="match status" value="1"/>
</dbReference>
<evidence type="ECO:0000313" key="8">
    <source>
        <dbReference type="EMBL" id="HJB12976.1"/>
    </source>
</evidence>
<protein>
    <recommendedName>
        <fullName evidence="7">tRNA (guanine-N(7)-)-methyltransferase</fullName>
        <ecNumber evidence="7">2.1.1.33</ecNumber>
    </recommendedName>
    <alternativeName>
        <fullName evidence="7">tRNA (guanine(46)-N(7))-methyltransferase</fullName>
    </alternativeName>
    <alternativeName>
        <fullName evidence="7">tRNA(m7G46)-methyltransferase</fullName>
    </alternativeName>
</protein>
<feature type="binding site" evidence="7">
    <location>
        <position position="118"/>
    </location>
    <ligand>
        <name>S-adenosyl-L-methionine</name>
        <dbReference type="ChEBI" id="CHEBI:59789"/>
    </ligand>
</feature>
<comment type="similarity">
    <text evidence="7">Belongs to the class I-like SAM-binding methyltransferase superfamily. TrmB family.</text>
</comment>
<sequence>MRMRKKKNLIPRMERCGDRLIREPYAMPGKWWELMPQARELRVELGCGKGRFTAGTAAAEPDVLFIAVERVPDAMVMAMERCVAQGLTNVYFIDANADQLPQFFSPGEVDRIYVNFCDPWPSNRHAKRRLTHGNFLRLYRQVLKMGGQIHFKTDNQDLFSFSVEELPLFGFELSEVTRDLHAGGPVGVMTDYEAKFYDQGLPICRCVGTMVPWEEPFPTDIKRVKNRWLDVFADGVSEADLGQHVLSEGNYLWHLFSWELVPCLTGDAARQALAEASGEKYLFYNEYPPEGEPLVRPVTAEELASLTADAGAVPGADWYVVDKDFTWTYAQTHEAECGPYFCRKR</sequence>
<dbReference type="InterPro" id="IPR003358">
    <property type="entry name" value="tRNA_(Gua-N-7)_MeTrfase_Trmb"/>
</dbReference>
<feature type="binding site" evidence="7">
    <location>
        <position position="44"/>
    </location>
    <ligand>
        <name>S-adenosyl-L-methionine</name>
        <dbReference type="ChEBI" id="CHEBI:59789"/>
    </ligand>
</feature>
<keyword evidence="5 7" id="KW-0949">S-adenosyl-L-methionine</keyword>
<evidence type="ECO:0000256" key="1">
    <source>
        <dbReference type="ARBA" id="ARBA00000142"/>
    </source>
</evidence>
<evidence type="ECO:0000256" key="6">
    <source>
        <dbReference type="ARBA" id="ARBA00022694"/>
    </source>
</evidence>
<keyword evidence="4 7" id="KW-0808">Transferase</keyword>
<feature type="binding site" evidence="7">
    <location>
        <begin position="190"/>
        <end position="193"/>
    </location>
    <ligand>
        <name>substrate</name>
    </ligand>
</feature>
<dbReference type="CDD" id="cd02440">
    <property type="entry name" value="AdoMet_MTases"/>
    <property type="match status" value="1"/>
</dbReference>
<dbReference type="EC" id="2.1.1.33" evidence="7"/>
<proteinExistence type="inferred from homology"/>
<accession>A0A9D2LIQ0</accession>
<feature type="binding site" evidence="7">
    <location>
        <position position="154"/>
    </location>
    <ligand>
        <name>substrate</name>
    </ligand>
</feature>
<dbReference type="PANTHER" id="PTHR23417">
    <property type="entry name" value="3-DEOXY-D-MANNO-OCTULOSONIC-ACID TRANSFERASE/TRNA GUANINE-N 7 - -METHYLTRANSFERASE"/>
    <property type="match status" value="1"/>
</dbReference>
<dbReference type="NCBIfam" id="NF001080">
    <property type="entry name" value="PRK00121.2-2"/>
    <property type="match status" value="1"/>
</dbReference>
<dbReference type="AlphaFoldDB" id="A0A9D2LIQ0"/>
<dbReference type="InterPro" id="IPR029063">
    <property type="entry name" value="SAM-dependent_MTases_sf"/>
</dbReference>
<dbReference type="InterPro" id="IPR055361">
    <property type="entry name" value="tRNA_methyltr_TrmB_bact"/>
</dbReference>
<gene>
    <name evidence="7 8" type="primary">trmB</name>
    <name evidence="8" type="ORF">H9787_04625</name>
</gene>
<dbReference type="PANTHER" id="PTHR23417:SF14">
    <property type="entry name" value="PENTACOTRIPEPTIDE-REPEAT REGION OF PRORP DOMAIN-CONTAINING PROTEIN"/>
    <property type="match status" value="1"/>
</dbReference>
<comment type="caution">
    <text evidence="8">The sequence shown here is derived from an EMBL/GenBank/DDBJ whole genome shotgun (WGS) entry which is preliminary data.</text>
</comment>
<keyword evidence="6 7" id="KW-0819">tRNA processing</keyword>
<dbReference type="GO" id="GO:0043527">
    <property type="term" value="C:tRNA methyltransferase complex"/>
    <property type="evidence" value="ECO:0007669"/>
    <property type="project" value="TreeGrafter"/>
</dbReference>
<evidence type="ECO:0000256" key="5">
    <source>
        <dbReference type="ARBA" id="ARBA00022691"/>
    </source>
</evidence>